<dbReference type="AlphaFoldDB" id="A0AAV7JL36"/>
<sequence>MNSQTVYEEIVLPTREYREYNPSRETRESNNPVLRDNFTPKDNKSNNKVLNYPEIEIVKKNEFTQIYKPNSKEPLPEPREPVPEPIQEPAVEEQKVLMRKSRTLEHKQLGNRRSSVRNITQIFEEKTAQKSKSFTLNRISNKDKNRRTSVREFARLFDSMAQDNCTDQLINTSLTRSTSYHKKQDIMRTATNYINFETVYSGPSSARDSPQLYMNISPSSPLKTSTSNYENWTIRENSPTYGNISPPKRYTPSLGDPYEEVFPMKYKKIPETGEIVKSNSNYTFSMDSMSPVPTNHYRALSQSSLLQELTYPKLEQVGSAERQEPEFKKPRAETIATIRMEESQTAVGKFPVTFHRTELADSYGYNSSNQISGLLMTVYRTHVNFTGDYLGKLPANIMLMDILMFQQDPEDNRLLNLIVKTGNEFQSHIFSSPSNQIDDVLACLREAVSEEKTSSLQSSDSEEYFALLLGCIPVTSATGKVAQGVEKIFATHKLSQSVQVRLDVRDGLIMYPFGRSQSLCAYKHEQVKGVAVWEKDSRVLGIVTQIKASKFICYAVRFNRTNQLQSAFTSIRHYCKGEVAEEKKKNAWYMNLISKSKIKSQSNSEGNSRSSTPVDQIDPDTFTLLYLGTTQTDYRNFSPECILHEHSNLIEGKNVLEMVAPAPTTILNVLDNSLRLTDRDKVHFRKRVYQRRMVVACLAATGSDNLIGLVTERPGTNDLKCSIFRPLFSEAGQVAQHVTNKLKLTEF</sequence>
<evidence type="ECO:0000313" key="2">
    <source>
        <dbReference type="EMBL" id="KAI6649150.1"/>
    </source>
</evidence>
<accession>A0AAV7JL36</accession>
<dbReference type="Proteomes" id="UP001165289">
    <property type="component" value="Unassembled WGS sequence"/>
</dbReference>
<proteinExistence type="predicted"/>
<evidence type="ECO:0000256" key="1">
    <source>
        <dbReference type="SAM" id="MobiDB-lite"/>
    </source>
</evidence>
<name>A0AAV7JL36_9METZ</name>
<evidence type="ECO:0008006" key="4">
    <source>
        <dbReference type="Google" id="ProtNLM"/>
    </source>
</evidence>
<feature type="compositionally biased region" description="Basic and acidic residues" evidence="1">
    <location>
        <begin position="19"/>
        <end position="28"/>
    </location>
</feature>
<reference evidence="2 3" key="1">
    <citation type="journal article" date="2023" name="BMC Biol.">
        <title>The compact genome of the sponge Oopsacas minuta (Hexactinellida) is lacking key metazoan core genes.</title>
        <authorList>
            <person name="Santini S."/>
            <person name="Schenkelaars Q."/>
            <person name="Jourda C."/>
            <person name="Duchesne M."/>
            <person name="Belahbib H."/>
            <person name="Rocher C."/>
            <person name="Selva M."/>
            <person name="Riesgo A."/>
            <person name="Vervoort M."/>
            <person name="Leys S.P."/>
            <person name="Kodjabachian L."/>
            <person name="Le Bivic A."/>
            <person name="Borchiellini C."/>
            <person name="Claverie J.M."/>
            <person name="Renard E."/>
        </authorList>
    </citation>
    <scope>NUCLEOTIDE SEQUENCE [LARGE SCALE GENOMIC DNA]</scope>
    <source>
        <strain evidence="2">SPO-2</strain>
    </source>
</reference>
<protein>
    <recommendedName>
        <fullName evidence="4">CABIT domain-containing protein</fullName>
    </recommendedName>
</protein>
<comment type="caution">
    <text evidence="2">The sequence shown here is derived from an EMBL/GenBank/DDBJ whole genome shotgun (WGS) entry which is preliminary data.</text>
</comment>
<keyword evidence="3" id="KW-1185">Reference proteome</keyword>
<gene>
    <name evidence="2" type="ORF">LOD99_11519</name>
</gene>
<feature type="region of interest" description="Disordered" evidence="1">
    <location>
        <begin position="19"/>
        <end position="47"/>
    </location>
</feature>
<evidence type="ECO:0000313" key="3">
    <source>
        <dbReference type="Proteomes" id="UP001165289"/>
    </source>
</evidence>
<organism evidence="2 3">
    <name type="scientific">Oopsacas minuta</name>
    <dbReference type="NCBI Taxonomy" id="111878"/>
    <lineage>
        <taxon>Eukaryota</taxon>
        <taxon>Metazoa</taxon>
        <taxon>Porifera</taxon>
        <taxon>Hexactinellida</taxon>
        <taxon>Hexasterophora</taxon>
        <taxon>Lyssacinosida</taxon>
        <taxon>Leucopsacidae</taxon>
        <taxon>Oopsacas</taxon>
    </lineage>
</organism>
<dbReference type="EMBL" id="JAKMXF010000321">
    <property type="protein sequence ID" value="KAI6649150.1"/>
    <property type="molecule type" value="Genomic_DNA"/>
</dbReference>